<evidence type="ECO:0000313" key="1">
    <source>
        <dbReference type="EMBL" id="OME93681.1"/>
    </source>
</evidence>
<evidence type="ECO:0000313" key="2">
    <source>
        <dbReference type="Proteomes" id="UP000187074"/>
    </source>
</evidence>
<comment type="caution">
    <text evidence="1">The sequence shown here is derived from an EMBL/GenBank/DDBJ whole genome shotgun (WGS) entry which is preliminary data.</text>
</comment>
<reference evidence="1 2" key="1">
    <citation type="submission" date="2016-11" db="EMBL/GenBank/DDBJ databases">
        <title>Paenibacillus species isolates.</title>
        <authorList>
            <person name="Beno S.M."/>
        </authorList>
    </citation>
    <scope>NUCLEOTIDE SEQUENCE [LARGE SCALE GENOMIC DNA]</scope>
    <source>
        <strain evidence="1 2">FSL F4-0100</strain>
    </source>
</reference>
<proteinExistence type="predicted"/>
<dbReference type="STRING" id="1401.BK123_10530"/>
<organism evidence="1 2">
    <name type="scientific">Paenibacillus lautus</name>
    <name type="common">Bacillus lautus</name>
    <dbReference type="NCBI Taxonomy" id="1401"/>
    <lineage>
        <taxon>Bacteria</taxon>
        <taxon>Bacillati</taxon>
        <taxon>Bacillota</taxon>
        <taxon>Bacilli</taxon>
        <taxon>Bacillales</taxon>
        <taxon>Paenibacillaceae</taxon>
        <taxon>Paenibacillus</taxon>
    </lineage>
</organism>
<dbReference type="AlphaFoldDB" id="A0A1R1B3I9"/>
<dbReference type="EMBL" id="MRTF01000003">
    <property type="protein sequence ID" value="OME93681.1"/>
    <property type="molecule type" value="Genomic_DNA"/>
</dbReference>
<protein>
    <submittedName>
        <fullName evidence="1">Uncharacterized protein</fullName>
    </submittedName>
</protein>
<name>A0A1R1B3I9_PAELA</name>
<dbReference type="Proteomes" id="UP000187074">
    <property type="component" value="Unassembled WGS sequence"/>
</dbReference>
<gene>
    <name evidence="1" type="ORF">BK123_10530</name>
</gene>
<sequence length="67" mass="7383">MARNPFFISTPPFGMIMYLDEEGFTIVAALLGNKFDAKWLRGGLSIEFLVSARSANTPQAKMAAEQN</sequence>
<accession>A0A1R1B3I9</accession>